<gene>
    <name evidence="1" type="ORF">JA29_219</name>
</gene>
<keyword evidence="2" id="KW-1185">Reference proteome</keyword>
<evidence type="ECO:0000313" key="2">
    <source>
        <dbReference type="Proteomes" id="UP000263326"/>
    </source>
</evidence>
<evidence type="ECO:0000313" key="1">
    <source>
        <dbReference type="EMBL" id="AXG66945.1"/>
    </source>
</evidence>
<protein>
    <submittedName>
        <fullName evidence="1">Uncharacterized protein</fullName>
    </submittedName>
</protein>
<proteinExistence type="predicted"/>
<dbReference type="EMBL" id="MH460461">
    <property type="protein sequence ID" value="AXG66945.1"/>
    <property type="molecule type" value="Genomic_DNA"/>
</dbReference>
<reference evidence="1 2" key="1">
    <citation type="journal article" date="2018" name="Front. Microbiol.">
        <title>Jumbo Bacteriophages Are Represented Within an Increasing Diversity of Environmental Viruses Infecting the Emerging Phytopathogen, Dickeya solani.</title>
        <authorList>
            <person name="Day A.W."/>
            <person name="Ahn J."/>
            <person name="Salmond G.P.C."/>
        </authorList>
    </citation>
    <scope>NUCLEOTIDE SEQUENCE [LARGE SCALE GENOMIC DNA]</scope>
</reference>
<organism evidence="1 2">
    <name type="scientific">Dickeya phage vB_DsoM_JA29</name>
    <dbReference type="NCBI Taxonomy" id="2283031"/>
    <lineage>
        <taxon>Viruses</taxon>
        <taxon>Duplodnaviria</taxon>
        <taxon>Heunggongvirae</taxon>
        <taxon>Uroviricota</taxon>
        <taxon>Caudoviricetes</taxon>
        <taxon>Salmondvirus</taxon>
        <taxon>Salmondvirus JA29</taxon>
    </lineage>
</organism>
<dbReference type="Proteomes" id="UP000263326">
    <property type="component" value="Segment"/>
</dbReference>
<name>A0A384ZXK5_9CAUD</name>
<accession>A0A384ZXK5</accession>
<sequence length="172" mass="20312">MDTNKLHSLGMYDFVEKYASKHGRWWNFDERSSIVVPFELMDDQKVIHYKWMQNVPEIFIKPVVDVIFTSLPEQNAENFGKEASALFEWLRLNIKDHGFHFRSFVFNKNDKRVGVVYRIFANEDFPCYIHPEYITHAEGRAPCPACYTAVTFGEFHPLEIKPVDSRLMEKTK</sequence>